<accession>A0A2P6P022</accession>
<dbReference type="AlphaFoldDB" id="A0A2P6P022"/>
<organism evidence="2 3">
    <name type="scientific">Planoprotostelium fungivorum</name>
    <dbReference type="NCBI Taxonomy" id="1890364"/>
    <lineage>
        <taxon>Eukaryota</taxon>
        <taxon>Amoebozoa</taxon>
        <taxon>Evosea</taxon>
        <taxon>Variosea</taxon>
        <taxon>Cavosteliida</taxon>
        <taxon>Cavosteliaceae</taxon>
        <taxon>Planoprotostelium</taxon>
    </lineage>
</organism>
<feature type="compositionally biased region" description="Basic and acidic residues" evidence="1">
    <location>
        <begin position="158"/>
        <end position="170"/>
    </location>
</feature>
<reference evidence="2 3" key="1">
    <citation type="journal article" date="2018" name="Genome Biol. Evol.">
        <title>Multiple Roots of Fruiting Body Formation in Amoebozoa.</title>
        <authorList>
            <person name="Hillmann F."/>
            <person name="Forbes G."/>
            <person name="Novohradska S."/>
            <person name="Ferling I."/>
            <person name="Riege K."/>
            <person name="Groth M."/>
            <person name="Westermann M."/>
            <person name="Marz M."/>
            <person name="Spaller T."/>
            <person name="Winckler T."/>
            <person name="Schaap P."/>
            <person name="Glockner G."/>
        </authorList>
    </citation>
    <scope>NUCLEOTIDE SEQUENCE [LARGE SCALE GENOMIC DNA]</scope>
    <source>
        <strain evidence="2 3">Jena</strain>
    </source>
</reference>
<dbReference type="Proteomes" id="UP000241769">
    <property type="component" value="Unassembled WGS sequence"/>
</dbReference>
<evidence type="ECO:0000256" key="1">
    <source>
        <dbReference type="SAM" id="MobiDB-lite"/>
    </source>
</evidence>
<protein>
    <submittedName>
        <fullName evidence="2">Uncharacterized protein</fullName>
    </submittedName>
</protein>
<gene>
    <name evidence="2" type="ORF">PROFUN_00820</name>
</gene>
<name>A0A2P6P022_9EUKA</name>
<dbReference type="InParanoid" id="A0A2P6P022"/>
<keyword evidence="3" id="KW-1185">Reference proteome</keyword>
<feature type="compositionally biased region" description="Basic and acidic residues" evidence="1">
    <location>
        <begin position="24"/>
        <end position="47"/>
    </location>
</feature>
<proteinExistence type="predicted"/>
<evidence type="ECO:0000313" key="2">
    <source>
        <dbReference type="EMBL" id="PRP89556.1"/>
    </source>
</evidence>
<sequence length="170" mass="19342">MLEQRKNSMKARKARHEFNVSLEKAADQKQAEKLARKRQRQETEEAHTTSALLNPHKQRRTDKQTSVSTTDRADTFMVDVDNSVYASGIENAKPVRKVRKYKLKAARKAEKENEMQEEEETIVEKLARTTPDLVDPEVKPKPPSAAAAAIKNSRKRGGNKEQKKADAMDE</sequence>
<feature type="region of interest" description="Disordered" evidence="1">
    <location>
        <begin position="1"/>
        <end position="70"/>
    </location>
</feature>
<feature type="region of interest" description="Disordered" evidence="1">
    <location>
        <begin position="107"/>
        <end position="170"/>
    </location>
</feature>
<comment type="caution">
    <text evidence="2">The sequence shown here is derived from an EMBL/GenBank/DDBJ whole genome shotgun (WGS) entry which is preliminary data.</text>
</comment>
<evidence type="ECO:0000313" key="3">
    <source>
        <dbReference type="Proteomes" id="UP000241769"/>
    </source>
</evidence>
<dbReference type="EMBL" id="MDYQ01000002">
    <property type="protein sequence ID" value="PRP89556.1"/>
    <property type="molecule type" value="Genomic_DNA"/>
</dbReference>